<reference evidence="1 2" key="1">
    <citation type="submission" date="2024-04" db="EMBL/GenBank/DDBJ databases">
        <title>Tritrichomonas musculus Genome.</title>
        <authorList>
            <person name="Alves-Ferreira E."/>
            <person name="Grigg M."/>
            <person name="Lorenzi H."/>
            <person name="Galac M."/>
        </authorList>
    </citation>
    <scope>NUCLEOTIDE SEQUENCE [LARGE SCALE GENOMIC DNA]</scope>
    <source>
        <strain evidence="1 2">EAF2021</strain>
    </source>
</reference>
<protein>
    <recommendedName>
        <fullName evidence="3">DUF3447 domain-containing protein</fullName>
    </recommendedName>
</protein>
<evidence type="ECO:0000313" key="2">
    <source>
        <dbReference type="Proteomes" id="UP001470230"/>
    </source>
</evidence>
<keyword evidence="2" id="KW-1185">Reference proteome</keyword>
<proteinExistence type="predicted"/>
<gene>
    <name evidence="1" type="ORF">M9Y10_039397</name>
</gene>
<dbReference type="InterPro" id="IPR036770">
    <property type="entry name" value="Ankyrin_rpt-contain_sf"/>
</dbReference>
<name>A0ABR2KB30_9EUKA</name>
<evidence type="ECO:0008006" key="3">
    <source>
        <dbReference type="Google" id="ProtNLM"/>
    </source>
</evidence>
<comment type="caution">
    <text evidence="1">The sequence shown here is derived from an EMBL/GenBank/DDBJ whole genome shotgun (WGS) entry which is preliminary data.</text>
</comment>
<dbReference type="EMBL" id="JAPFFF010000006">
    <property type="protein sequence ID" value="KAK8888330.1"/>
    <property type="molecule type" value="Genomic_DNA"/>
</dbReference>
<dbReference type="Proteomes" id="UP001470230">
    <property type="component" value="Unassembled WGS sequence"/>
</dbReference>
<sequence>MQEYQNNLLEYLEDDENPDYNFETLTNICDENNYYYNKFKLKSFLHLLIKIIDNHYRNPNFFIKIFRILNYYKTQISEFFSNFEIFDIFKSNKRILLYLIEENLMKIDDYILHKMTERQFLNAKYPQYFAPEIKQLLKNEFLKKYQFYNWTRKDWFDEISKDIPEGFYEKRKNGENDNYLCYLIRGDMIKDFIVYFNKTNYKLSSYIESSIFETNSFLLMNKKITLIEYAVFFGSIQIINFLQNNSIELNQSIWIYAVHGKNAEFIHQLEYNYADFKDKSNRQCLIESIKCHHNEFANYFKNNCLSINEDILNDILTQSLKYYNFEFIENDLINKSCLYELCKYDHIFLVDFFFGKEKIDINKIMVFNQ</sequence>
<dbReference type="SUPFAM" id="SSF48403">
    <property type="entry name" value="Ankyrin repeat"/>
    <property type="match status" value="1"/>
</dbReference>
<evidence type="ECO:0000313" key="1">
    <source>
        <dbReference type="EMBL" id="KAK8888330.1"/>
    </source>
</evidence>
<accession>A0ABR2KB30</accession>
<dbReference type="PANTHER" id="PTHR24159">
    <property type="match status" value="1"/>
</dbReference>
<organism evidence="1 2">
    <name type="scientific">Tritrichomonas musculus</name>
    <dbReference type="NCBI Taxonomy" id="1915356"/>
    <lineage>
        <taxon>Eukaryota</taxon>
        <taxon>Metamonada</taxon>
        <taxon>Parabasalia</taxon>
        <taxon>Tritrichomonadida</taxon>
        <taxon>Tritrichomonadidae</taxon>
        <taxon>Tritrichomonas</taxon>
    </lineage>
</organism>
<dbReference type="PANTHER" id="PTHR24159:SF5">
    <property type="entry name" value="ANK_REP_REGION DOMAIN-CONTAINING PROTEIN"/>
    <property type="match status" value="1"/>
</dbReference>